<organism evidence="2 3">
    <name type="scientific">Kineococcus xinjiangensis</name>
    <dbReference type="NCBI Taxonomy" id="512762"/>
    <lineage>
        <taxon>Bacteria</taxon>
        <taxon>Bacillati</taxon>
        <taxon>Actinomycetota</taxon>
        <taxon>Actinomycetes</taxon>
        <taxon>Kineosporiales</taxon>
        <taxon>Kineosporiaceae</taxon>
        <taxon>Kineococcus</taxon>
    </lineage>
</organism>
<accession>A0A2S6IMK1</accession>
<dbReference type="Proteomes" id="UP000239485">
    <property type="component" value="Unassembled WGS sequence"/>
</dbReference>
<gene>
    <name evidence="2" type="ORF">CLV92_106207</name>
</gene>
<evidence type="ECO:0000256" key="1">
    <source>
        <dbReference type="SAM" id="MobiDB-lite"/>
    </source>
</evidence>
<dbReference type="RefSeq" id="WP_104432747.1">
    <property type="nucleotide sequence ID" value="NZ_PTJD01000006.1"/>
</dbReference>
<feature type="compositionally biased region" description="Pro residues" evidence="1">
    <location>
        <begin position="1"/>
        <end position="10"/>
    </location>
</feature>
<proteinExistence type="predicted"/>
<protein>
    <submittedName>
        <fullName evidence="2">Uncharacterized protein</fullName>
    </submittedName>
</protein>
<dbReference type="AlphaFoldDB" id="A0A2S6IMK1"/>
<feature type="region of interest" description="Disordered" evidence="1">
    <location>
        <begin position="313"/>
        <end position="340"/>
    </location>
</feature>
<keyword evidence="3" id="KW-1185">Reference proteome</keyword>
<name>A0A2S6IMK1_9ACTN</name>
<dbReference type="OrthoDB" id="5493436at2"/>
<comment type="caution">
    <text evidence="2">The sequence shown here is derived from an EMBL/GenBank/DDBJ whole genome shotgun (WGS) entry which is preliminary data.</text>
</comment>
<reference evidence="2 3" key="1">
    <citation type="submission" date="2018-02" db="EMBL/GenBank/DDBJ databases">
        <title>Genomic Encyclopedia of Archaeal and Bacterial Type Strains, Phase II (KMG-II): from individual species to whole genera.</title>
        <authorList>
            <person name="Goeker M."/>
        </authorList>
    </citation>
    <scope>NUCLEOTIDE SEQUENCE [LARGE SCALE GENOMIC DNA]</scope>
    <source>
        <strain evidence="2 3">DSM 22857</strain>
    </source>
</reference>
<evidence type="ECO:0000313" key="3">
    <source>
        <dbReference type="Proteomes" id="UP000239485"/>
    </source>
</evidence>
<dbReference type="EMBL" id="PTJD01000006">
    <property type="protein sequence ID" value="PPK95385.1"/>
    <property type="molecule type" value="Genomic_DNA"/>
</dbReference>
<sequence length="340" mass="35622">MQPTQRPPAPRSTRRPTAAATTGPVVLRVTATLTSLTLLLVSCAAAEVDVRDRVRRWTRDLPPPAEGAYSPPAPEQAARLARGVGLVRDDRLAEARDVLDDVGYRLEEVEEAGTGQRLVLVEPADGGGAEDAGWGRYVVRPGAPSDLLVEVPHPGADLRTELVGAEVFVEARAAALLVAGAHRDATDGADVAGEPDSAFQAVQQALLAPRGVVLQVHGFDADSHPDRYGDVVVSDGRARTRSSAPSPDSARLAEALSERGFDVCLQHRQDCSRLAGTRNAQGLAARESGASFVHLELARGPRTDARARRSVARAAREALAGGRGPADPGRVGTGEAPASP</sequence>
<evidence type="ECO:0000313" key="2">
    <source>
        <dbReference type="EMBL" id="PPK95385.1"/>
    </source>
</evidence>
<feature type="region of interest" description="Disordered" evidence="1">
    <location>
        <begin position="1"/>
        <end position="21"/>
    </location>
</feature>